<protein>
    <recommendedName>
        <fullName evidence="3">Ribosomal protein S14</fullName>
    </recommendedName>
</protein>
<proteinExistence type="predicted"/>
<gene>
    <name evidence="1" type="ORF">R1flu_019063</name>
</gene>
<dbReference type="Proteomes" id="UP001605036">
    <property type="component" value="Unassembled WGS sequence"/>
</dbReference>
<sequence>MIEPIRKERTCARFERPKEFVRNVQVLEDESARGESRFFFVSKSKGRTSRGIGLLSVARLSSISFAAYGSILINLNRLIEQSVKKLFCGGVLPTCCLPW</sequence>
<evidence type="ECO:0008006" key="3">
    <source>
        <dbReference type="Google" id="ProtNLM"/>
    </source>
</evidence>
<evidence type="ECO:0000313" key="2">
    <source>
        <dbReference type="Proteomes" id="UP001605036"/>
    </source>
</evidence>
<reference evidence="1 2" key="1">
    <citation type="submission" date="2024-09" db="EMBL/GenBank/DDBJ databases">
        <title>Chromosome-scale assembly of Riccia fluitans.</title>
        <authorList>
            <person name="Paukszto L."/>
            <person name="Sawicki J."/>
            <person name="Karawczyk K."/>
            <person name="Piernik-Szablinska J."/>
            <person name="Szczecinska M."/>
            <person name="Mazdziarz M."/>
        </authorList>
    </citation>
    <scope>NUCLEOTIDE SEQUENCE [LARGE SCALE GENOMIC DNA]</scope>
    <source>
        <strain evidence="1">Rf_01</strain>
        <tissue evidence="1">Aerial parts of the thallus</tissue>
    </source>
</reference>
<keyword evidence="2" id="KW-1185">Reference proteome</keyword>
<organism evidence="1 2">
    <name type="scientific">Riccia fluitans</name>
    <dbReference type="NCBI Taxonomy" id="41844"/>
    <lineage>
        <taxon>Eukaryota</taxon>
        <taxon>Viridiplantae</taxon>
        <taxon>Streptophyta</taxon>
        <taxon>Embryophyta</taxon>
        <taxon>Marchantiophyta</taxon>
        <taxon>Marchantiopsida</taxon>
        <taxon>Marchantiidae</taxon>
        <taxon>Marchantiales</taxon>
        <taxon>Ricciaceae</taxon>
        <taxon>Riccia</taxon>
    </lineage>
</organism>
<comment type="caution">
    <text evidence="1">The sequence shown here is derived from an EMBL/GenBank/DDBJ whole genome shotgun (WGS) entry which is preliminary data.</text>
</comment>
<accession>A0ABD1ZHY6</accession>
<evidence type="ECO:0000313" key="1">
    <source>
        <dbReference type="EMBL" id="KAL2650935.1"/>
    </source>
</evidence>
<name>A0ABD1ZHY6_9MARC</name>
<dbReference type="EMBL" id="JBHFFA010000001">
    <property type="protein sequence ID" value="KAL2650935.1"/>
    <property type="molecule type" value="Genomic_DNA"/>
</dbReference>
<dbReference type="AlphaFoldDB" id="A0ABD1ZHY6"/>